<proteinExistence type="predicted"/>
<sequence>MQLDFTLKFTDDTWYPTVDISSFTSTEGQRVDIQEKMVLSFSAPGKITEGDITVTTNPWCAIKTTVQSSEVSSGIFDVKLTLTAADGSAIGSAISDIHIGVNVSSNSVPAWSTLRDTFTIAADEETDITGELLVTCESFPAGLETCMIGLALTRGEKQEMLHPVAGANSFRIAAGTYSASAAELRTADGTVRAAVQLSAATLNITKGQRTSLTLTFAPAERSTTLEVTVDLPANHPLYGEALTLDYLENNSEVQRIVLHAGETLRLEQRPVQGNYSLRMHDITLNNVQYRFDAQCGTLDNSFHSVTLNQTHIHQYEDIFRGSSTLSIAVEAEKKVPAAFELRLIEECDAPRQYLFSPLPMQTGHHTPAEAIAPGIYHIASSTFIQDGTLYYIDVLPEKLHVAEGMPVTVNVAISEGANLCVKGFPDFLSFGGCADMSPSNVEDLAQARVSSLFKYSGDDGMGDASAYLDPAKEPTSKIIQMARDVEAKTGDSVLPVMVSYTCNLSLGDVENIIDDPVRHQFSFANFIQALQMAQTMKDDAHPVPAGFIVNPDYLGECQKYGFSPDYPVPVREPLAKAMAHHGVNLAIPAGITDTLKGYIKGVNWLVRVVAPDVSLGWQINLWSVGGSQWVYDDFTYDDVFDPQDGQKKKLTISPALAGKLSAQYALLVGVFDETQYAQADGTPAIAKGADFMAVDRYEADDFTARAYKNGYCYSPYEWDRTFDYCAALSRHLRQPVLPWQMPASRLASVSDEVGELEEQFWGTGGSYLMGHAEIGNTLEAINPKLLNIEFLDVHASMMGRTPRELFSRHEWDFTTAKYQDFPSRGIFHVQVGGGATTGVVSAVNRNSSRWMREKLLSYRANPVKFND</sequence>
<dbReference type="GO" id="GO:0008168">
    <property type="term" value="F:methyltransferase activity"/>
    <property type="evidence" value="ECO:0007669"/>
    <property type="project" value="UniProtKB-KW"/>
</dbReference>
<accession>A0A1B7K1X5</accession>
<comment type="caution">
    <text evidence="1">The sequence shown here is derived from an EMBL/GenBank/DDBJ whole genome shotgun (WGS) entry which is preliminary data.</text>
</comment>
<evidence type="ECO:0000313" key="2">
    <source>
        <dbReference type="Proteomes" id="UP000078386"/>
    </source>
</evidence>
<keyword evidence="1" id="KW-0489">Methyltransferase</keyword>
<reference evidence="1 2" key="1">
    <citation type="submission" date="2016-04" db="EMBL/GenBank/DDBJ databases">
        <title>ATOL: Assembling a taxonomically balanced genome-scale reconstruction of the evolutionary history of the Enterobacteriaceae.</title>
        <authorList>
            <person name="Plunkett G.III."/>
            <person name="Neeno-Eckwall E.C."/>
            <person name="Glasner J.D."/>
            <person name="Perna N.T."/>
        </authorList>
    </citation>
    <scope>NUCLEOTIDE SEQUENCE [LARGE SCALE GENOMIC DNA]</scope>
    <source>
        <strain evidence="1 2">ATCC 51603</strain>
    </source>
</reference>
<gene>
    <name evidence="1" type="ORF">M989_01763</name>
</gene>
<protein>
    <submittedName>
        <fullName evidence="1">Putative hydroxymethyltransferase</fullName>
    </submittedName>
</protein>
<dbReference type="EMBL" id="LXEU01000039">
    <property type="protein sequence ID" value="OAT54148.1"/>
    <property type="molecule type" value="Genomic_DNA"/>
</dbReference>
<name>A0A1B7K1X5_9ENTR</name>
<dbReference type="Proteomes" id="UP000078386">
    <property type="component" value="Unassembled WGS sequence"/>
</dbReference>
<dbReference type="AlphaFoldDB" id="A0A1B7K1X5"/>
<dbReference type="PATRIC" id="fig|1354264.4.peg.1833"/>
<evidence type="ECO:0000313" key="1">
    <source>
        <dbReference type="EMBL" id="OAT54148.1"/>
    </source>
</evidence>
<keyword evidence="2" id="KW-1185">Reference proteome</keyword>
<dbReference type="RefSeq" id="WP_064544423.1">
    <property type="nucleotide sequence ID" value="NZ_LXEU01000039.1"/>
</dbReference>
<dbReference type="GO" id="GO:0032259">
    <property type="term" value="P:methylation"/>
    <property type="evidence" value="ECO:0007669"/>
    <property type="project" value="UniProtKB-KW"/>
</dbReference>
<organism evidence="1 2">
    <name type="scientific">Kluyvera georgiana ATCC 51603</name>
    <dbReference type="NCBI Taxonomy" id="1354264"/>
    <lineage>
        <taxon>Bacteria</taxon>
        <taxon>Pseudomonadati</taxon>
        <taxon>Pseudomonadota</taxon>
        <taxon>Gammaproteobacteria</taxon>
        <taxon>Enterobacterales</taxon>
        <taxon>Enterobacteriaceae</taxon>
        <taxon>Kluyvera</taxon>
    </lineage>
</organism>
<keyword evidence="1" id="KW-0808">Transferase</keyword>